<evidence type="ECO:0000256" key="11">
    <source>
        <dbReference type="ARBA" id="ARBA00022840"/>
    </source>
</evidence>
<keyword evidence="12" id="KW-0511">Multifunctional enzyme</keyword>
<dbReference type="EMBL" id="LANA01000001">
    <property type="protein sequence ID" value="NMN67134.1"/>
    <property type="molecule type" value="Genomic_DNA"/>
</dbReference>
<dbReference type="PIRSF" id="PIRSF004491">
    <property type="entry name" value="FAD_Synth"/>
    <property type="match status" value="1"/>
</dbReference>
<evidence type="ECO:0000256" key="6">
    <source>
        <dbReference type="ARBA" id="ARBA00022679"/>
    </source>
</evidence>
<evidence type="ECO:0000256" key="7">
    <source>
        <dbReference type="ARBA" id="ARBA00022695"/>
    </source>
</evidence>
<reference evidence="17 18" key="1">
    <citation type="submission" date="2019-07" db="EMBL/GenBank/DDBJ databases">
        <title>SAR11 Genome Evolution.</title>
        <authorList>
            <person name="Giovannoni S."/>
        </authorList>
    </citation>
    <scope>NUCLEOTIDE SEQUENCE [LARGE SCALE GENOMIC DNA]</scope>
    <source>
        <strain evidence="17 18">HTCC9565</strain>
    </source>
</reference>
<name>A0ABX1T112_PELUQ</name>
<dbReference type="InterPro" id="IPR014729">
    <property type="entry name" value="Rossmann-like_a/b/a_fold"/>
</dbReference>
<keyword evidence="5 15" id="KW-0288">FMN</keyword>
<evidence type="ECO:0000256" key="14">
    <source>
        <dbReference type="ARBA" id="ARBA00049494"/>
    </source>
</evidence>
<gene>
    <name evidence="17" type="ORF">VP91_00002710</name>
</gene>
<dbReference type="Proteomes" id="UP001166004">
    <property type="component" value="Unassembled WGS sequence"/>
</dbReference>
<dbReference type="InterPro" id="IPR015864">
    <property type="entry name" value="FAD_synthase"/>
</dbReference>
<dbReference type="NCBIfam" id="TIGR00083">
    <property type="entry name" value="ribF"/>
    <property type="match status" value="1"/>
</dbReference>
<keyword evidence="4 15" id="KW-0285">Flavoprotein</keyword>
<dbReference type="InterPro" id="IPR015865">
    <property type="entry name" value="Riboflavin_kinase_bac/euk"/>
</dbReference>
<evidence type="ECO:0000256" key="4">
    <source>
        <dbReference type="ARBA" id="ARBA00022630"/>
    </source>
</evidence>
<dbReference type="Pfam" id="PF01687">
    <property type="entry name" value="Flavokinase"/>
    <property type="match status" value="1"/>
</dbReference>
<dbReference type="RefSeq" id="WP_169035648.1">
    <property type="nucleotide sequence ID" value="NZ_LANA01000001.1"/>
</dbReference>
<dbReference type="Gene3D" id="2.40.30.30">
    <property type="entry name" value="Riboflavin kinase-like"/>
    <property type="match status" value="1"/>
</dbReference>
<keyword evidence="11 15" id="KW-0067">ATP-binding</keyword>
<evidence type="ECO:0000256" key="8">
    <source>
        <dbReference type="ARBA" id="ARBA00022741"/>
    </source>
</evidence>
<dbReference type="GO" id="GO:0016779">
    <property type="term" value="F:nucleotidyltransferase activity"/>
    <property type="evidence" value="ECO:0007669"/>
    <property type="project" value="UniProtKB-KW"/>
</dbReference>
<evidence type="ECO:0000256" key="1">
    <source>
        <dbReference type="ARBA" id="ARBA00002121"/>
    </source>
</evidence>
<evidence type="ECO:0000256" key="3">
    <source>
        <dbReference type="ARBA" id="ARBA00005201"/>
    </source>
</evidence>
<comment type="function">
    <text evidence="1">Catalyzes the phosphorylation of riboflavin to FMN followed by the adenylation of FMN to FAD.</text>
</comment>
<comment type="pathway">
    <text evidence="2 15">Cofactor biosynthesis; FAD biosynthesis; FAD from FMN: step 1/1.</text>
</comment>
<keyword evidence="10 15" id="KW-0274">FAD</keyword>
<evidence type="ECO:0000313" key="17">
    <source>
        <dbReference type="EMBL" id="NMN67134.1"/>
    </source>
</evidence>
<evidence type="ECO:0000256" key="15">
    <source>
        <dbReference type="PIRNR" id="PIRNR004491"/>
    </source>
</evidence>
<protein>
    <recommendedName>
        <fullName evidence="15">Riboflavin biosynthesis protein</fullName>
    </recommendedName>
    <domain>
        <recommendedName>
            <fullName evidence="15">Riboflavin kinase</fullName>
            <ecNumber evidence="15">2.7.1.26</ecNumber>
        </recommendedName>
        <alternativeName>
            <fullName evidence="15">Flavokinase</fullName>
        </alternativeName>
    </domain>
    <domain>
        <recommendedName>
            <fullName evidence="15">FMN adenylyltransferase</fullName>
            <ecNumber evidence="15">2.7.7.2</ecNumber>
        </recommendedName>
        <alternativeName>
            <fullName evidence="15">FAD pyrophosphorylase</fullName>
        </alternativeName>
        <alternativeName>
            <fullName evidence="15">FAD synthase</fullName>
        </alternativeName>
    </domain>
</protein>
<dbReference type="SUPFAM" id="SSF82114">
    <property type="entry name" value="Riboflavin kinase-like"/>
    <property type="match status" value="1"/>
</dbReference>
<dbReference type="InterPro" id="IPR002606">
    <property type="entry name" value="Riboflavin_kinase_bac"/>
</dbReference>
<keyword evidence="9 15" id="KW-0418">Kinase</keyword>
<dbReference type="NCBIfam" id="NF004162">
    <property type="entry name" value="PRK05627.1-5"/>
    <property type="match status" value="1"/>
</dbReference>
<dbReference type="InterPro" id="IPR023465">
    <property type="entry name" value="Riboflavin_kinase_dom_sf"/>
</dbReference>
<dbReference type="Pfam" id="PF06574">
    <property type="entry name" value="FAD_syn"/>
    <property type="match status" value="1"/>
</dbReference>
<dbReference type="PANTHER" id="PTHR22749">
    <property type="entry name" value="RIBOFLAVIN KINASE/FMN ADENYLYLTRANSFERASE"/>
    <property type="match status" value="1"/>
</dbReference>
<dbReference type="CDD" id="cd02064">
    <property type="entry name" value="FAD_synthetase_N"/>
    <property type="match status" value="1"/>
</dbReference>
<comment type="similarity">
    <text evidence="15">Belongs to the ribF family.</text>
</comment>
<dbReference type="EC" id="2.7.1.26" evidence="15"/>
<keyword evidence="6 15" id="KW-0808">Transferase</keyword>
<dbReference type="EC" id="2.7.7.2" evidence="15"/>
<organism evidence="17 18">
    <name type="scientific">Pelagibacter ubique</name>
    <dbReference type="NCBI Taxonomy" id="198252"/>
    <lineage>
        <taxon>Bacteria</taxon>
        <taxon>Pseudomonadati</taxon>
        <taxon>Pseudomonadota</taxon>
        <taxon>Alphaproteobacteria</taxon>
        <taxon>Candidatus Pelagibacterales</taxon>
        <taxon>Candidatus Pelagibacteraceae</taxon>
        <taxon>Candidatus Pelagibacter</taxon>
    </lineage>
</organism>
<comment type="pathway">
    <text evidence="3 15">Cofactor biosynthesis; FMN biosynthesis; FMN from riboflavin (ATP route): step 1/1.</text>
</comment>
<dbReference type="InterPro" id="IPR023468">
    <property type="entry name" value="Riboflavin_kinase"/>
</dbReference>
<comment type="catalytic activity">
    <reaction evidence="14 15">
        <text>FMN + ATP + H(+) = FAD + diphosphate</text>
        <dbReference type="Rhea" id="RHEA:17237"/>
        <dbReference type="ChEBI" id="CHEBI:15378"/>
        <dbReference type="ChEBI" id="CHEBI:30616"/>
        <dbReference type="ChEBI" id="CHEBI:33019"/>
        <dbReference type="ChEBI" id="CHEBI:57692"/>
        <dbReference type="ChEBI" id="CHEBI:58210"/>
        <dbReference type="EC" id="2.7.7.2"/>
    </reaction>
</comment>
<evidence type="ECO:0000313" key="18">
    <source>
        <dbReference type="Proteomes" id="UP001166004"/>
    </source>
</evidence>
<evidence type="ECO:0000256" key="10">
    <source>
        <dbReference type="ARBA" id="ARBA00022827"/>
    </source>
</evidence>
<sequence>MKLYKNFNISKNHKKSIILIGNFDGVHVGHQKLFKLANSYKKKFNLNIGVLTFEPMPKMFFNKDKKNFRISSINQKNLILKNLGVDFVITQKFDKKFSKIKSNFFIKKILSKKLEAKYIFVSNNFKFGNKREGDVNQLIKNEKICDYKIIKPQPLILNKKVISSTYIRSLLEKGNLKETNKLLNRNWSIEGIVQKGRQQGKKIGFPTCNIDIKDYVIAMPGVYAVKAKQKNSNKTLKAIANLGYRPTFNQKKILLEVHIFNFSGNLYNKYLSIELVKFIRKEKKFKNVNQLKKQIKNDLKIAKRN</sequence>
<keyword evidence="18" id="KW-1185">Reference proteome</keyword>
<evidence type="ECO:0000256" key="12">
    <source>
        <dbReference type="ARBA" id="ARBA00023268"/>
    </source>
</evidence>
<accession>A0ABX1T112</accession>
<evidence type="ECO:0000256" key="5">
    <source>
        <dbReference type="ARBA" id="ARBA00022643"/>
    </source>
</evidence>
<comment type="caution">
    <text evidence="17">The sequence shown here is derived from an EMBL/GenBank/DDBJ whole genome shotgun (WGS) entry which is preliminary data.</text>
</comment>
<proteinExistence type="inferred from homology"/>
<dbReference type="PANTHER" id="PTHR22749:SF6">
    <property type="entry name" value="RIBOFLAVIN KINASE"/>
    <property type="match status" value="1"/>
</dbReference>
<evidence type="ECO:0000256" key="9">
    <source>
        <dbReference type="ARBA" id="ARBA00022777"/>
    </source>
</evidence>
<dbReference type="Gene3D" id="3.40.50.620">
    <property type="entry name" value="HUPs"/>
    <property type="match status" value="1"/>
</dbReference>
<keyword evidence="8 15" id="KW-0547">Nucleotide-binding</keyword>
<evidence type="ECO:0000259" key="16">
    <source>
        <dbReference type="SMART" id="SM00904"/>
    </source>
</evidence>
<evidence type="ECO:0000256" key="13">
    <source>
        <dbReference type="ARBA" id="ARBA00047880"/>
    </source>
</evidence>
<dbReference type="SMART" id="SM00904">
    <property type="entry name" value="Flavokinase"/>
    <property type="match status" value="1"/>
</dbReference>
<comment type="catalytic activity">
    <reaction evidence="13 15">
        <text>riboflavin + ATP = FMN + ADP + H(+)</text>
        <dbReference type="Rhea" id="RHEA:14357"/>
        <dbReference type="ChEBI" id="CHEBI:15378"/>
        <dbReference type="ChEBI" id="CHEBI:30616"/>
        <dbReference type="ChEBI" id="CHEBI:57986"/>
        <dbReference type="ChEBI" id="CHEBI:58210"/>
        <dbReference type="ChEBI" id="CHEBI:456216"/>
        <dbReference type="EC" id="2.7.1.26"/>
    </reaction>
</comment>
<evidence type="ECO:0000256" key="2">
    <source>
        <dbReference type="ARBA" id="ARBA00004726"/>
    </source>
</evidence>
<dbReference type="SUPFAM" id="SSF52374">
    <property type="entry name" value="Nucleotidylyl transferase"/>
    <property type="match status" value="1"/>
</dbReference>
<keyword evidence="7 15" id="KW-0548">Nucleotidyltransferase</keyword>
<feature type="domain" description="Riboflavin kinase" evidence="16">
    <location>
        <begin position="182"/>
        <end position="305"/>
    </location>
</feature>